<evidence type="ECO:0000313" key="2">
    <source>
        <dbReference type="EMBL" id="UWP78984.1"/>
    </source>
</evidence>
<reference evidence="2" key="1">
    <citation type="submission" date="2021-04" db="EMBL/GenBank/DDBJ databases">
        <authorList>
            <person name="Hartkoorn R.C."/>
            <person name="Beaudoing E."/>
            <person name="Hot D."/>
        </authorList>
    </citation>
    <scope>NUCLEOTIDE SEQUENCE</scope>
    <source>
        <strain evidence="2">NRRL B-16292</strain>
    </source>
</reference>
<reference evidence="2" key="2">
    <citation type="submission" date="2022-09" db="EMBL/GenBank/DDBJ databases">
        <title>Biosynthetic gene clusters of Dactylosporangioum fulvum.</title>
        <authorList>
            <person name="Caradec T."/>
        </authorList>
    </citation>
    <scope>NUCLEOTIDE SEQUENCE</scope>
    <source>
        <strain evidence="2">NRRL B-16292</strain>
    </source>
</reference>
<protein>
    <submittedName>
        <fullName evidence="2">Uncharacterized protein</fullName>
    </submittedName>
</protein>
<evidence type="ECO:0000313" key="3">
    <source>
        <dbReference type="Proteomes" id="UP001059617"/>
    </source>
</evidence>
<feature type="transmembrane region" description="Helical" evidence="1">
    <location>
        <begin position="9"/>
        <end position="27"/>
    </location>
</feature>
<name>A0ABY5VPE0_9ACTN</name>
<sequence length="56" mass="6320">MGRGMRESLHVGAMVVLFLMALVALLLRRDAEFWVLFGLAVFVQVVAERRPTDPPH</sequence>
<accession>A0ABY5VPE0</accession>
<dbReference type="RefSeq" id="WP_259856451.1">
    <property type="nucleotide sequence ID" value="NZ_BAAAST010000062.1"/>
</dbReference>
<dbReference type="EMBL" id="CP073720">
    <property type="protein sequence ID" value="UWP78984.1"/>
    <property type="molecule type" value="Genomic_DNA"/>
</dbReference>
<gene>
    <name evidence="2" type="ORF">Dfulv_27870</name>
</gene>
<keyword evidence="1" id="KW-1133">Transmembrane helix</keyword>
<dbReference type="Proteomes" id="UP001059617">
    <property type="component" value="Chromosome"/>
</dbReference>
<organism evidence="2 3">
    <name type="scientific">Dactylosporangium fulvum</name>
    <dbReference type="NCBI Taxonomy" id="53359"/>
    <lineage>
        <taxon>Bacteria</taxon>
        <taxon>Bacillati</taxon>
        <taxon>Actinomycetota</taxon>
        <taxon>Actinomycetes</taxon>
        <taxon>Micromonosporales</taxon>
        <taxon>Micromonosporaceae</taxon>
        <taxon>Dactylosporangium</taxon>
    </lineage>
</organism>
<keyword evidence="1" id="KW-0812">Transmembrane</keyword>
<evidence type="ECO:0000256" key="1">
    <source>
        <dbReference type="SAM" id="Phobius"/>
    </source>
</evidence>
<proteinExistence type="predicted"/>
<keyword evidence="1" id="KW-0472">Membrane</keyword>
<keyword evidence="3" id="KW-1185">Reference proteome</keyword>